<name>R7QFX8_CHOCR</name>
<reference evidence="2" key="1">
    <citation type="journal article" date="2013" name="Proc. Natl. Acad. Sci. U.S.A.">
        <title>Genome structure and metabolic features in the red seaweed Chondrus crispus shed light on evolution of the Archaeplastida.</title>
        <authorList>
            <person name="Collen J."/>
            <person name="Porcel B."/>
            <person name="Carre W."/>
            <person name="Ball S.G."/>
            <person name="Chaparro C."/>
            <person name="Tonon T."/>
            <person name="Barbeyron T."/>
            <person name="Michel G."/>
            <person name="Noel B."/>
            <person name="Valentin K."/>
            <person name="Elias M."/>
            <person name="Artiguenave F."/>
            <person name="Arun A."/>
            <person name="Aury J.M."/>
            <person name="Barbosa-Neto J.F."/>
            <person name="Bothwell J.H."/>
            <person name="Bouget F.Y."/>
            <person name="Brillet L."/>
            <person name="Cabello-Hurtado F."/>
            <person name="Capella-Gutierrez S."/>
            <person name="Charrier B."/>
            <person name="Cladiere L."/>
            <person name="Cock J.M."/>
            <person name="Coelho S.M."/>
            <person name="Colleoni C."/>
            <person name="Czjzek M."/>
            <person name="Da Silva C."/>
            <person name="Delage L."/>
            <person name="Denoeud F."/>
            <person name="Deschamps P."/>
            <person name="Dittami S.M."/>
            <person name="Gabaldon T."/>
            <person name="Gachon C.M."/>
            <person name="Groisillier A."/>
            <person name="Herve C."/>
            <person name="Jabbari K."/>
            <person name="Katinka M."/>
            <person name="Kloareg B."/>
            <person name="Kowalczyk N."/>
            <person name="Labadie K."/>
            <person name="Leblanc C."/>
            <person name="Lopez P.J."/>
            <person name="McLachlan D.H."/>
            <person name="Meslet-Cladiere L."/>
            <person name="Moustafa A."/>
            <person name="Nehr Z."/>
            <person name="Nyvall Collen P."/>
            <person name="Panaud O."/>
            <person name="Partensky F."/>
            <person name="Poulain J."/>
            <person name="Rensing S.A."/>
            <person name="Rousvoal S."/>
            <person name="Samson G."/>
            <person name="Symeonidi A."/>
            <person name="Weissenbach J."/>
            <person name="Zambounis A."/>
            <person name="Wincker P."/>
            <person name="Boyen C."/>
        </authorList>
    </citation>
    <scope>NUCLEOTIDE SEQUENCE [LARGE SCALE GENOMIC DNA]</scope>
    <source>
        <strain evidence="2">cv. Stackhouse</strain>
    </source>
</reference>
<dbReference type="GeneID" id="17323905"/>
<evidence type="ECO:0000313" key="1">
    <source>
        <dbReference type="EMBL" id="CDF36361.1"/>
    </source>
</evidence>
<dbReference type="STRING" id="2769.R7QFX8"/>
<protein>
    <submittedName>
        <fullName evidence="1">Acyltransferase</fullName>
    </submittedName>
</protein>
<organism evidence="1 2">
    <name type="scientific">Chondrus crispus</name>
    <name type="common">Carrageen Irish moss</name>
    <name type="synonym">Polymorpha crispa</name>
    <dbReference type="NCBI Taxonomy" id="2769"/>
    <lineage>
        <taxon>Eukaryota</taxon>
        <taxon>Rhodophyta</taxon>
        <taxon>Florideophyceae</taxon>
        <taxon>Rhodymeniophycidae</taxon>
        <taxon>Gigartinales</taxon>
        <taxon>Gigartinaceae</taxon>
        <taxon>Chondrus</taxon>
    </lineage>
</organism>
<dbReference type="EMBL" id="HG001774">
    <property type="protein sequence ID" value="CDF36361.1"/>
    <property type="molecule type" value="Genomic_DNA"/>
</dbReference>
<accession>R7QFX8</accession>
<dbReference type="Proteomes" id="UP000012073">
    <property type="component" value="Unassembled WGS sequence"/>
</dbReference>
<dbReference type="AlphaFoldDB" id="R7QFX8"/>
<evidence type="ECO:0000313" key="2">
    <source>
        <dbReference type="Proteomes" id="UP000012073"/>
    </source>
</evidence>
<keyword evidence="1" id="KW-0808">Transferase</keyword>
<dbReference type="KEGG" id="ccp:CHC_T00009171001"/>
<sequence>MAYVSAVGYDWRHDTSTILSEASFTDRLVRKVEEAGRPVIIAAHGYGCPLAAAFMNARDESWKKRHVLHFLCAGAPLLASTAARQAIARGDGMLMTGMAHRYVDAAANVREEGRLDFRAMEFELGLRRGRRRDHLPVVLGVWDRKEGGTVSREERVKLAERFTALREMSAGVTAERPGVRVTCVVGDREGDGEGDGMVERKSAEACGDWEGARVERVGAGHFNLTRMVGEVVLRILKGIESNGIS</sequence>
<gene>
    <name evidence="1" type="ORF">CHC_T00009171001</name>
</gene>
<dbReference type="InterPro" id="IPR003386">
    <property type="entry name" value="LACT/PDAT_acylTrfase"/>
</dbReference>
<dbReference type="GO" id="GO:0008374">
    <property type="term" value="F:O-acyltransferase activity"/>
    <property type="evidence" value="ECO:0007669"/>
    <property type="project" value="InterPro"/>
</dbReference>
<dbReference type="Gene3D" id="3.40.50.1820">
    <property type="entry name" value="alpha/beta hydrolase"/>
    <property type="match status" value="1"/>
</dbReference>
<dbReference type="InterPro" id="IPR029058">
    <property type="entry name" value="AB_hydrolase_fold"/>
</dbReference>
<keyword evidence="2" id="KW-1185">Reference proteome</keyword>
<dbReference type="Pfam" id="PF02450">
    <property type="entry name" value="LCAT"/>
    <property type="match status" value="1"/>
</dbReference>
<keyword evidence="1" id="KW-0012">Acyltransferase</keyword>
<dbReference type="SUPFAM" id="SSF53474">
    <property type="entry name" value="alpha/beta-Hydrolases"/>
    <property type="match status" value="1"/>
</dbReference>
<dbReference type="RefSeq" id="XP_005716180.1">
    <property type="nucleotide sequence ID" value="XM_005716123.1"/>
</dbReference>
<dbReference type="GO" id="GO:0006629">
    <property type="term" value="P:lipid metabolic process"/>
    <property type="evidence" value="ECO:0007669"/>
    <property type="project" value="InterPro"/>
</dbReference>
<proteinExistence type="predicted"/>
<dbReference type="Gramene" id="CDF36361">
    <property type="protein sequence ID" value="CDF36361"/>
    <property type="gene ID" value="CHC_T00009171001"/>
</dbReference>